<evidence type="ECO:0000313" key="1">
    <source>
        <dbReference type="EMBL" id="GGF18992.1"/>
    </source>
</evidence>
<proteinExistence type="predicted"/>
<comment type="caution">
    <text evidence="1">The sequence shown here is derived from an EMBL/GenBank/DDBJ whole genome shotgun (WGS) entry which is preliminary data.</text>
</comment>
<reference evidence="2" key="1">
    <citation type="journal article" date="2019" name="Int. J. Syst. Evol. Microbiol.">
        <title>The Global Catalogue of Microorganisms (GCM) 10K type strain sequencing project: providing services to taxonomists for standard genome sequencing and annotation.</title>
        <authorList>
            <consortium name="The Broad Institute Genomics Platform"/>
            <consortium name="The Broad Institute Genome Sequencing Center for Infectious Disease"/>
            <person name="Wu L."/>
            <person name="Ma J."/>
        </authorList>
    </citation>
    <scope>NUCLEOTIDE SEQUENCE [LARGE SCALE GENOMIC DNA]</scope>
    <source>
        <strain evidence="2">CGMCC 1.15407</strain>
    </source>
</reference>
<name>A0ABQ1UH69_9BACT</name>
<keyword evidence="2" id="KW-1185">Reference proteome</keyword>
<protein>
    <submittedName>
        <fullName evidence="1">Uncharacterized protein</fullName>
    </submittedName>
</protein>
<dbReference type="EMBL" id="BMIU01000001">
    <property type="protein sequence ID" value="GGF18992.1"/>
    <property type="molecule type" value="Genomic_DNA"/>
</dbReference>
<accession>A0ABQ1UH69</accession>
<dbReference type="Proteomes" id="UP000647339">
    <property type="component" value="Unassembled WGS sequence"/>
</dbReference>
<organism evidence="1 2">
    <name type="scientific">Echinicola rosea</name>
    <dbReference type="NCBI Taxonomy" id="1807691"/>
    <lineage>
        <taxon>Bacteria</taxon>
        <taxon>Pseudomonadati</taxon>
        <taxon>Bacteroidota</taxon>
        <taxon>Cytophagia</taxon>
        <taxon>Cytophagales</taxon>
        <taxon>Cyclobacteriaceae</taxon>
        <taxon>Echinicola</taxon>
    </lineage>
</organism>
<sequence length="72" mass="7939">MNYGACVSPFDSAQGDTVGGLDIHPSTCTESIIIKQEKDKLYINNELPITKKRVAGTGHGQWAEYGQCPIRW</sequence>
<gene>
    <name evidence="1" type="ORF">GCM10011339_03760</name>
</gene>
<evidence type="ECO:0000313" key="2">
    <source>
        <dbReference type="Proteomes" id="UP000647339"/>
    </source>
</evidence>